<feature type="binding site" evidence="6">
    <location>
        <position position="158"/>
    </location>
    <ligand>
        <name>NADP(+)</name>
        <dbReference type="ChEBI" id="CHEBI:58349"/>
    </ligand>
</feature>
<dbReference type="GO" id="GO:0006006">
    <property type="term" value="P:glucose metabolic process"/>
    <property type="evidence" value="ECO:0007669"/>
    <property type="project" value="UniProtKB-KW"/>
</dbReference>
<feature type="domain" description="Glucose-6-phosphate dehydrogenase C-terminal" evidence="8">
    <location>
        <begin position="200"/>
        <end position="471"/>
    </location>
</feature>
<dbReference type="InterPro" id="IPR022675">
    <property type="entry name" value="G6P_DH_C"/>
</dbReference>
<dbReference type="EMBL" id="MHRI01000003">
    <property type="protein sequence ID" value="OHA21820.1"/>
    <property type="molecule type" value="Genomic_DNA"/>
</dbReference>
<feature type="domain" description="Glucose-6-phosphate dehydrogenase NAD-binding" evidence="7">
    <location>
        <begin position="9"/>
        <end position="197"/>
    </location>
</feature>
<dbReference type="PRINTS" id="PR00079">
    <property type="entry name" value="G6PDHDRGNASE"/>
</dbReference>
<dbReference type="AlphaFoldDB" id="A0A1G2MD35"/>
<dbReference type="SUPFAM" id="SSF51735">
    <property type="entry name" value="NAD(P)-binding Rossmann-fold domains"/>
    <property type="match status" value="1"/>
</dbReference>
<dbReference type="Gene3D" id="3.40.50.720">
    <property type="entry name" value="NAD(P)-binding Rossmann-like Domain"/>
    <property type="match status" value="1"/>
</dbReference>
<dbReference type="Gene3D" id="3.30.360.10">
    <property type="entry name" value="Dihydrodipicolinate Reductase, domain 2"/>
    <property type="match status" value="1"/>
</dbReference>
<dbReference type="GO" id="GO:0004345">
    <property type="term" value="F:glucose-6-phosphate dehydrogenase activity"/>
    <property type="evidence" value="ECO:0007669"/>
    <property type="project" value="UniProtKB-UniRule"/>
</dbReference>
<comment type="caution">
    <text evidence="9">The sequence shown here is derived from an EMBL/GenBank/DDBJ whole genome shotgun (WGS) entry which is preliminary data.</text>
</comment>
<dbReference type="PANTHER" id="PTHR23429">
    <property type="entry name" value="GLUCOSE-6-PHOSPHATE 1-DEHYDROGENASE G6PD"/>
    <property type="match status" value="1"/>
</dbReference>
<dbReference type="Pfam" id="PF02781">
    <property type="entry name" value="G6PD_C"/>
    <property type="match status" value="1"/>
</dbReference>
<protein>
    <recommendedName>
        <fullName evidence="6">Glucose-6-phosphate 1-dehydrogenase</fullName>
        <shortName evidence="6">G6PD</shortName>
        <ecNumber evidence="6">1.1.1.49</ecNumber>
    </recommendedName>
</protein>
<evidence type="ECO:0000313" key="9">
    <source>
        <dbReference type="EMBL" id="OHA21820.1"/>
    </source>
</evidence>
<dbReference type="UniPathway" id="UPA00115">
    <property type="reaction ID" value="UER00408"/>
</dbReference>
<sequence>MSQKPLTIVIFGATGDLFQKKLAGALFDLHEKKLLPESTKIVGFSRKSFSHDQFRAFIQNSLSLRAGGKILEPDEFIAKAWYHAGDLNNKESYVSLEKFLEEHDRLLGACSDKLFYLAVPPTLYETVFKRLSASDLTIPCAPGLPDEEKAWTRVLVEKPFGNNEKEAARLDRMLGTLFEEEQIFRIDHYLAKETMQNIVSFRFSNGLFEPLWNRRHVERVEVTFLEKDGVSSRGPSYDPVGALRDVGQNHLLQMLALVAMENPKDLDAKELRAARAKVLRYALLAKGDLAHSIVRGQYEGYKGEAGIAPDSATETYFKLKMSVKNNRWRGIPFYLESGKALKESNVAISVFFKPTPCLCPEGHTNAHQNVLSFGLFPRAEISIVFWAKKPGFHFQLEPKRLAFSFPEGALAHEVPDAYERVLLDAIRGDQTLFPSTEEVKRQWKIITPILEKWTSVPLHVYEKGSKGPTITEQSN</sequence>
<name>A0A1G2MD35_9BACT</name>
<accession>A0A1G2MD35</accession>
<feature type="binding site" evidence="6">
    <location>
        <begin position="86"/>
        <end position="87"/>
    </location>
    <ligand>
        <name>NADP(+)</name>
        <dbReference type="ChEBI" id="CHEBI:58349"/>
    </ligand>
</feature>
<feature type="binding site" evidence="6">
    <location>
        <position position="188"/>
    </location>
    <ligand>
        <name>substrate</name>
    </ligand>
</feature>
<evidence type="ECO:0000259" key="8">
    <source>
        <dbReference type="Pfam" id="PF02781"/>
    </source>
</evidence>
<organism evidence="9 10">
    <name type="scientific">Candidatus Taylorbacteria bacterium RIFCSPHIGHO2_01_FULL_51_15</name>
    <dbReference type="NCBI Taxonomy" id="1802304"/>
    <lineage>
        <taxon>Bacteria</taxon>
        <taxon>Candidatus Tayloriibacteriota</taxon>
    </lineage>
</organism>
<dbReference type="SUPFAM" id="SSF55347">
    <property type="entry name" value="Glyceraldehyde-3-phosphate dehydrogenase-like, C-terminal domain"/>
    <property type="match status" value="1"/>
</dbReference>
<dbReference type="PANTHER" id="PTHR23429:SF0">
    <property type="entry name" value="GLUCOSE-6-PHOSPHATE 1-DEHYDROGENASE"/>
    <property type="match status" value="1"/>
</dbReference>
<dbReference type="GO" id="GO:0009051">
    <property type="term" value="P:pentose-phosphate shunt, oxidative branch"/>
    <property type="evidence" value="ECO:0007669"/>
    <property type="project" value="TreeGrafter"/>
</dbReference>
<gene>
    <name evidence="6" type="primary">zwf</name>
    <name evidence="9" type="ORF">A2849_02715</name>
</gene>
<evidence type="ECO:0000256" key="4">
    <source>
        <dbReference type="ARBA" id="ARBA00023002"/>
    </source>
</evidence>
<dbReference type="Pfam" id="PF00479">
    <property type="entry name" value="G6PD_N"/>
    <property type="match status" value="1"/>
</dbReference>
<evidence type="ECO:0000313" key="10">
    <source>
        <dbReference type="Proteomes" id="UP000178121"/>
    </source>
</evidence>
<comment type="catalytic activity">
    <reaction evidence="6">
        <text>D-glucose 6-phosphate + NADP(+) = 6-phospho-D-glucono-1,5-lactone + NADPH + H(+)</text>
        <dbReference type="Rhea" id="RHEA:15841"/>
        <dbReference type="ChEBI" id="CHEBI:15378"/>
        <dbReference type="ChEBI" id="CHEBI:57783"/>
        <dbReference type="ChEBI" id="CHEBI:57955"/>
        <dbReference type="ChEBI" id="CHEBI:58349"/>
        <dbReference type="ChEBI" id="CHEBI:61548"/>
        <dbReference type="EC" id="1.1.1.49"/>
    </reaction>
</comment>
<comment type="function">
    <text evidence="6">Catalyzes the oxidation of glucose 6-phosphate to 6-phosphogluconolactone.</text>
</comment>
<dbReference type="NCBIfam" id="TIGR00871">
    <property type="entry name" value="zwf"/>
    <property type="match status" value="1"/>
</dbReference>
<dbReference type="HAMAP" id="MF_00966">
    <property type="entry name" value="G6PD"/>
    <property type="match status" value="1"/>
</dbReference>
<keyword evidence="2 6" id="KW-0313">Glucose metabolism</keyword>
<evidence type="ECO:0000256" key="2">
    <source>
        <dbReference type="ARBA" id="ARBA00022526"/>
    </source>
</evidence>
<evidence type="ECO:0000256" key="3">
    <source>
        <dbReference type="ARBA" id="ARBA00022857"/>
    </source>
</evidence>
<evidence type="ECO:0000256" key="1">
    <source>
        <dbReference type="ARBA" id="ARBA00004937"/>
    </source>
</evidence>
<dbReference type="InterPro" id="IPR036291">
    <property type="entry name" value="NAD(P)-bd_dom_sf"/>
</dbReference>
<feature type="binding site" evidence="6">
    <location>
        <position position="245"/>
    </location>
    <ligand>
        <name>substrate</name>
    </ligand>
</feature>
<keyword evidence="3 6" id="KW-0521">NADP</keyword>
<dbReference type="GO" id="GO:0050661">
    <property type="term" value="F:NADP binding"/>
    <property type="evidence" value="ECO:0007669"/>
    <property type="project" value="UniProtKB-UniRule"/>
</dbReference>
<reference evidence="9 10" key="1">
    <citation type="journal article" date="2016" name="Nat. Commun.">
        <title>Thousands of microbial genomes shed light on interconnected biogeochemical processes in an aquifer system.</title>
        <authorList>
            <person name="Anantharaman K."/>
            <person name="Brown C.T."/>
            <person name="Hug L.A."/>
            <person name="Sharon I."/>
            <person name="Castelle C.J."/>
            <person name="Probst A.J."/>
            <person name="Thomas B.C."/>
            <person name="Singh A."/>
            <person name="Wilkins M.J."/>
            <person name="Karaoz U."/>
            <person name="Brodie E.L."/>
            <person name="Williams K.H."/>
            <person name="Hubbard S.S."/>
            <person name="Banfield J.F."/>
        </authorList>
    </citation>
    <scope>NUCLEOTIDE SEQUENCE [LARGE SCALE GENOMIC DNA]</scope>
</reference>
<proteinExistence type="inferred from homology"/>
<evidence type="ECO:0000256" key="6">
    <source>
        <dbReference type="HAMAP-Rule" id="MF_00966"/>
    </source>
</evidence>
<dbReference type="PIRSF" id="PIRSF000110">
    <property type="entry name" value="G6PD"/>
    <property type="match status" value="1"/>
</dbReference>
<dbReference type="GO" id="GO:0005829">
    <property type="term" value="C:cytosol"/>
    <property type="evidence" value="ECO:0007669"/>
    <property type="project" value="TreeGrafter"/>
</dbReference>
<keyword evidence="5 6" id="KW-0119">Carbohydrate metabolism</keyword>
<feature type="binding site" evidence="6">
    <location>
        <position position="192"/>
    </location>
    <ligand>
        <name>substrate</name>
    </ligand>
</feature>
<dbReference type="EC" id="1.1.1.49" evidence="6"/>
<feature type="binding site" evidence="6">
    <location>
        <position position="226"/>
    </location>
    <ligand>
        <name>substrate</name>
    </ligand>
</feature>
<comment type="caution">
    <text evidence="6">Lacks conserved residue(s) required for the propagation of feature annotation.</text>
</comment>
<dbReference type="InterPro" id="IPR022674">
    <property type="entry name" value="G6P_DH_NAD-bd"/>
</dbReference>
<evidence type="ECO:0000259" key="7">
    <source>
        <dbReference type="Pfam" id="PF00479"/>
    </source>
</evidence>
<comment type="similarity">
    <text evidence="6">Belongs to the glucose-6-phosphate dehydrogenase family.</text>
</comment>
<feature type="binding site" evidence="6">
    <location>
        <position position="46"/>
    </location>
    <ligand>
        <name>NADP(+)</name>
        <dbReference type="ChEBI" id="CHEBI:58349"/>
    </ligand>
</feature>
<feature type="binding site" evidence="6">
    <location>
        <position position="339"/>
    </location>
    <ligand>
        <name>substrate</name>
    </ligand>
</feature>
<comment type="pathway">
    <text evidence="1 6">Carbohydrate degradation; pentose phosphate pathway; D-ribulose 5-phosphate from D-glucose 6-phosphate (oxidative stage): step 1/3.</text>
</comment>
<evidence type="ECO:0000256" key="5">
    <source>
        <dbReference type="ARBA" id="ARBA00023277"/>
    </source>
</evidence>
<keyword evidence="4 6" id="KW-0560">Oxidoreductase</keyword>
<dbReference type="InterPro" id="IPR001282">
    <property type="entry name" value="G6P_DH"/>
</dbReference>
<dbReference type="Proteomes" id="UP000178121">
    <property type="component" value="Unassembled WGS sequence"/>
</dbReference>
<feature type="active site" description="Proton acceptor" evidence="6">
    <location>
        <position position="250"/>
    </location>
</feature>